<dbReference type="GeneID" id="113216020"/>
<protein>
    <submittedName>
        <fullName evidence="9 10">Uncharacterized protein LOC113216020</fullName>
    </submittedName>
</protein>
<keyword evidence="6" id="KW-0175">Coiled coil</keyword>
<dbReference type="PANTHER" id="PTHR46600:SF11">
    <property type="entry name" value="THAP DOMAIN-CONTAINING PROTEIN 10"/>
    <property type="match status" value="1"/>
</dbReference>
<dbReference type="PROSITE" id="PS50950">
    <property type="entry name" value="ZF_THAP"/>
    <property type="match status" value="1"/>
</dbReference>
<evidence type="ECO:0000256" key="2">
    <source>
        <dbReference type="ARBA" id="ARBA00022771"/>
    </source>
</evidence>
<keyword evidence="8" id="KW-1185">Reference proteome</keyword>
<dbReference type="InterPro" id="IPR006612">
    <property type="entry name" value="THAP_Znf"/>
</dbReference>
<dbReference type="RefSeq" id="XP_026291489.1">
    <property type="nucleotide sequence ID" value="XM_026435704.2"/>
</dbReference>
<dbReference type="AlphaFoldDB" id="A0A6J1TDY9"/>
<dbReference type="GO" id="GO:0008270">
    <property type="term" value="F:zinc ion binding"/>
    <property type="evidence" value="ECO:0007669"/>
    <property type="project" value="UniProtKB-KW"/>
</dbReference>
<keyword evidence="4 5" id="KW-0238">DNA-binding</keyword>
<dbReference type="GO" id="GO:0043565">
    <property type="term" value="F:sequence-specific DNA binding"/>
    <property type="evidence" value="ECO:0007669"/>
    <property type="project" value="InterPro"/>
</dbReference>
<evidence type="ECO:0000256" key="4">
    <source>
        <dbReference type="ARBA" id="ARBA00023125"/>
    </source>
</evidence>
<organism evidence="8 9">
    <name type="scientific">Frankliniella occidentalis</name>
    <name type="common">Western flower thrips</name>
    <name type="synonym">Euthrips occidentalis</name>
    <dbReference type="NCBI Taxonomy" id="133901"/>
    <lineage>
        <taxon>Eukaryota</taxon>
        <taxon>Metazoa</taxon>
        <taxon>Ecdysozoa</taxon>
        <taxon>Arthropoda</taxon>
        <taxon>Hexapoda</taxon>
        <taxon>Insecta</taxon>
        <taxon>Pterygota</taxon>
        <taxon>Neoptera</taxon>
        <taxon>Paraneoptera</taxon>
        <taxon>Thysanoptera</taxon>
        <taxon>Terebrantia</taxon>
        <taxon>Thripoidea</taxon>
        <taxon>Thripidae</taxon>
        <taxon>Frankliniella</taxon>
    </lineage>
</organism>
<sequence length="374" mass="43247">MTKRCIVCQCSRNLRFHELPSDATLREQWLAIVPSDEVFGENPKVCELHFDPSNYEPHCKRRILKRDVVPLVIPRQELEAAAALKESALKEEVALKKAALQKVALKELDLQTVEGNSDVSVDGPSCSIQEKSLGLKKLKSQLHKVGLKIQTPKTVGKVTRKFEILKAQLGHLKEDNREKTSKIKSLCSELKELKSLSFRQASEVRNRDKSLRQMQAKVRQLERLVNAKDLGTSNVKEKIEKEKREKEEQLKKIRNLKDQVELLSTERKEMEQICYYKNIEEMILNMDTDRKAAFILDQIKMYNMKVPRYSDSTLQECIIWEDTDPRGYQFVRESELLTLPSQNTMKKHLGPMDLEINLNKTFNFQSNKPPDVAI</sequence>
<gene>
    <name evidence="9 10" type="primary">LOC113216020</name>
</gene>
<dbReference type="Gene3D" id="6.20.210.20">
    <property type="entry name" value="THAP domain"/>
    <property type="match status" value="1"/>
</dbReference>
<accession>A0A6J1TDY9</accession>
<dbReference type="InterPro" id="IPR038441">
    <property type="entry name" value="THAP_Znf_sf"/>
</dbReference>
<evidence type="ECO:0000259" key="7">
    <source>
        <dbReference type="PROSITE" id="PS50950"/>
    </source>
</evidence>
<evidence type="ECO:0000256" key="1">
    <source>
        <dbReference type="ARBA" id="ARBA00022723"/>
    </source>
</evidence>
<dbReference type="InterPro" id="IPR026516">
    <property type="entry name" value="THAP1/10"/>
</dbReference>
<evidence type="ECO:0000256" key="6">
    <source>
        <dbReference type="SAM" id="Coils"/>
    </source>
</evidence>
<reference evidence="9 10" key="1">
    <citation type="submission" date="2025-04" db="UniProtKB">
        <authorList>
            <consortium name="RefSeq"/>
        </authorList>
    </citation>
    <scope>IDENTIFICATION</scope>
    <source>
        <tissue evidence="9 10">Whole organism</tissue>
    </source>
</reference>
<dbReference type="RefSeq" id="XP_026291488.1">
    <property type="nucleotide sequence ID" value="XM_026435703.2"/>
</dbReference>
<evidence type="ECO:0000256" key="5">
    <source>
        <dbReference type="PROSITE-ProRule" id="PRU00309"/>
    </source>
</evidence>
<feature type="domain" description="THAP-type" evidence="7">
    <location>
        <begin position="1"/>
        <end position="73"/>
    </location>
</feature>
<feature type="coiled-coil region" evidence="6">
    <location>
        <begin position="176"/>
        <end position="273"/>
    </location>
</feature>
<dbReference type="PANTHER" id="PTHR46600">
    <property type="entry name" value="THAP DOMAIN-CONTAINING"/>
    <property type="match status" value="1"/>
</dbReference>
<proteinExistence type="predicted"/>
<name>A0A6J1TDY9_FRAOC</name>
<dbReference type="KEGG" id="foc:113216020"/>
<keyword evidence="2 5" id="KW-0863">Zinc-finger</keyword>
<evidence type="ECO:0000256" key="3">
    <source>
        <dbReference type="ARBA" id="ARBA00022833"/>
    </source>
</evidence>
<dbReference type="SUPFAM" id="SSF57716">
    <property type="entry name" value="Glucocorticoid receptor-like (DNA-binding domain)"/>
    <property type="match status" value="1"/>
</dbReference>
<dbReference type="SMART" id="SM00980">
    <property type="entry name" value="THAP"/>
    <property type="match status" value="1"/>
</dbReference>
<dbReference type="OrthoDB" id="8194992at2759"/>
<dbReference type="Pfam" id="PF05485">
    <property type="entry name" value="THAP"/>
    <property type="match status" value="1"/>
</dbReference>
<evidence type="ECO:0000313" key="8">
    <source>
        <dbReference type="Proteomes" id="UP000504606"/>
    </source>
</evidence>
<keyword evidence="3" id="KW-0862">Zinc</keyword>
<evidence type="ECO:0000313" key="10">
    <source>
        <dbReference type="RefSeq" id="XP_026291489.1"/>
    </source>
</evidence>
<dbReference type="Proteomes" id="UP000504606">
    <property type="component" value="Unplaced"/>
</dbReference>
<evidence type="ECO:0000313" key="9">
    <source>
        <dbReference type="RefSeq" id="XP_026291488.1"/>
    </source>
</evidence>
<keyword evidence="1" id="KW-0479">Metal-binding</keyword>